<dbReference type="AlphaFoldDB" id="A0A3G9HN69"/>
<evidence type="ECO:0000256" key="3">
    <source>
        <dbReference type="ARBA" id="ARBA00022771"/>
    </source>
</evidence>
<dbReference type="InterPro" id="IPR012337">
    <property type="entry name" value="RNaseH-like_sf"/>
</dbReference>
<dbReference type="InterPro" id="IPR008906">
    <property type="entry name" value="HATC_C_dom"/>
</dbReference>
<protein>
    <submittedName>
        <fullName evidence="8">Pol-like protein</fullName>
    </submittedName>
</protein>
<dbReference type="PANTHER" id="PTHR46481:SF10">
    <property type="entry name" value="ZINC FINGER BED DOMAIN-CONTAINING PROTEIN 39"/>
    <property type="match status" value="1"/>
</dbReference>
<dbReference type="InterPro" id="IPR036397">
    <property type="entry name" value="RNaseH_sf"/>
</dbReference>
<dbReference type="GO" id="GO:0003676">
    <property type="term" value="F:nucleic acid binding"/>
    <property type="evidence" value="ECO:0007669"/>
    <property type="project" value="InterPro"/>
</dbReference>
<keyword evidence="3" id="KW-0863">Zinc-finger</keyword>
<sequence>MQIYQSQILFIRAIYIAIDASTQRFERFLAIQPPKGRLAVLRDVKTRWNSTHDMCEHAITLQNYIDEWLVKEIALKRGVRTAASSHSTGSMELDYRDLQRLQLSSNEWKHLEIITEMLGQFKKATIALSEFQKPQIQHVWLMYDMLFDYIETMSNSVDDDTDRQPPEWPAIVKAAVQEGKNKLSKYYARTSEDRGLLYNCGVILDPTTKLTIYEGEGWAPEDRHIYRQQFLEYLSRYDVGQGVTPGVSSTPTARTSTNNEWFRKPAPVAQSPYASFSTPSQGSFILEADNDSEGGLTQQEGDAYLSTPPIRRGDQFDILEWWQQHEDVYPHLSQVAKDILAIPIAGVGVERVFNVAKNVINDRRHQLAAQTIQQIMVLKDAISQREDVRYVSEAQRSEPPCDEIEDLLELEALPETQLQDLRYVEQEEDEGTDPNPTLNPTPWLRLDHLNPTPTHARTNTAQPTVADKTRRHTSSWQKVYNDITSMRTKDFDRQEQIPCFLTPPWRQGPTTYIDATAQEARARHDKEHVKEDSLSIYTDGSGIEGEIGSAALCPLTQQTRSVHMGSDTESTVYAAELQGISLALQIAQEYASRNAHVGTPRNEAVDKAAKEATGWREDGRRSLPADAPPQLFTIRSTVKRWCSIQAERAWIAKWRKDTEGRATYRHTPTPTKKVLRLHEGLTKRESALLVQLRTEKIGLNDFLFARRVPDITSPRCDCGARRQTVAHILLHCSKRRHLRDHIFANLSGRDNIRTILGTPQLATKAIEYVEQTQILGQNGHRRREDESRALGGD</sequence>
<comment type="subcellular location">
    <subcellularLocation>
        <location evidence="1">Nucleus</location>
    </subcellularLocation>
</comment>
<proteinExistence type="predicted"/>
<dbReference type="GO" id="GO:0005634">
    <property type="term" value="C:nucleus"/>
    <property type="evidence" value="ECO:0007669"/>
    <property type="project" value="UniProtKB-SubCell"/>
</dbReference>
<feature type="region of interest" description="Disordered" evidence="6">
    <location>
        <begin position="454"/>
        <end position="473"/>
    </location>
</feature>
<keyword evidence="5" id="KW-0539">Nucleus</keyword>
<evidence type="ECO:0000256" key="4">
    <source>
        <dbReference type="ARBA" id="ARBA00022833"/>
    </source>
</evidence>
<evidence type="ECO:0000259" key="7">
    <source>
        <dbReference type="Pfam" id="PF05699"/>
    </source>
</evidence>
<dbReference type="Pfam" id="PF05699">
    <property type="entry name" value="Dimer_Tnp_hAT"/>
    <property type="match status" value="1"/>
</dbReference>
<evidence type="ECO:0000256" key="6">
    <source>
        <dbReference type="SAM" id="MobiDB-lite"/>
    </source>
</evidence>
<dbReference type="PANTHER" id="PTHR46481">
    <property type="entry name" value="ZINC FINGER BED DOMAIN-CONTAINING PROTEIN 4"/>
    <property type="match status" value="1"/>
</dbReference>
<evidence type="ECO:0000313" key="8">
    <source>
        <dbReference type="EMBL" id="BBG74288.1"/>
    </source>
</evidence>
<feature type="domain" description="HAT C-terminal dimerisation" evidence="7">
    <location>
        <begin position="300"/>
        <end position="381"/>
    </location>
</feature>
<keyword evidence="4" id="KW-0862">Zinc</keyword>
<evidence type="ECO:0000256" key="5">
    <source>
        <dbReference type="ARBA" id="ARBA00023242"/>
    </source>
</evidence>
<dbReference type="GO" id="GO:0008270">
    <property type="term" value="F:zinc ion binding"/>
    <property type="evidence" value="ECO:0007669"/>
    <property type="project" value="UniProtKB-KW"/>
</dbReference>
<dbReference type="InterPro" id="IPR052035">
    <property type="entry name" value="ZnF_BED_domain_contain"/>
</dbReference>
<dbReference type="EMBL" id="AB969680">
    <property type="protein sequence ID" value="BBG74288.1"/>
    <property type="molecule type" value="Genomic_DNA"/>
</dbReference>
<reference evidence="8" key="1">
    <citation type="submission" date="2014-06" db="EMBL/GenBank/DDBJ databases">
        <title>AAL-toxin biosynthetic genes cluster in the tomato pathotype of Alternaria alternata.</title>
        <authorList>
            <person name="Akagi Y."/>
            <person name="Akamatsu H."/>
            <person name="Takao K."/>
            <person name="Tsuge T."/>
            <person name="Kodama M."/>
        </authorList>
    </citation>
    <scope>NUCLEOTIDE SEQUENCE</scope>
    <source>
        <strain evidence="8">As-27</strain>
    </source>
</reference>
<dbReference type="Gene3D" id="3.30.420.10">
    <property type="entry name" value="Ribonuclease H-like superfamily/Ribonuclease H"/>
    <property type="match status" value="1"/>
</dbReference>
<keyword evidence="2" id="KW-0479">Metal-binding</keyword>
<name>A0A3G9HN69_ALTAL</name>
<organism evidence="8">
    <name type="scientific">Alternaria alternata</name>
    <name type="common">Alternaria rot fungus</name>
    <name type="synonym">Torula alternata</name>
    <dbReference type="NCBI Taxonomy" id="5599"/>
    <lineage>
        <taxon>Eukaryota</taxon>
        <taxon>Fungi</taxon>
        <taxon>Dikarya</taxon>
        <taxon>Ascomycota</taxon>
        <taxon>Pezizomycotina</taxon>
        <taxon>Dothideomycetes</taxon>
        <taxon>Pleosporomycetidae</taxon>
        <taxon>Pleosporales</taxon>
        <taxon>Pleosporineae</taxon>
        <taxon>Pleosporaceae</taxon>
        <taxon>Alternaria</taxon>
        <taxon>Alternaria sect. Alternaria</taxon>
        <taxon>Alternaria alternata complex</taxon>
    </lineage>
</organism>
<dbReference type="GO" id="GO:0046983">
    <property type="term" value="F:protein dimerization activity"/>
    <property type="evidence" value="ECO:0007669"/>
    <property type="project" value="InterPro"/>
</dbReference>
<evidence type="ECO:0000256" key="1">
    <source>
        <dbReference type="ARBA" id="ARBA00004123"/>
    </source>
</evidence>
<evidence type="ECO:0000256" key="2">
    <source>
        <dbReference type="ARBA" id="ARBA00022723"/>
    </source>
</evidence>
<accession>A0A3G9HN69</accession>
<feature type="compositionally biased region" description="Polar residues" evidence="6">
    <location>
        <begin position="454"/>
        <end position="463"/>
    </location>
</feature>
<dbReference type="SUPFAM" id="SSF53098">
    <property type="entry name" value="Ribonuclease H-like"/>
    <property type="match status" value="2"/>
</dbReference>